<evidence type="ECO:0000313" key="2">
    <source>
        <dbReference type="EMBL" id="KAK8884522.1"/>
    </source>
</evidence>
<reference evidence="2 3" key="1">
    <citation type="submission" date="2024-04" db="EMBL/GenBank/DDBJ databases">
        <title>Tritrichomonas musculus Genome.</title>
        <authorList>
            <person name="Alves-Ferreira E."/>
            <person name="Grigg M."/>
            <person name="Lorenzi H."/>
            <person name="Galac M."/>
        </authorList>
    </citation>
    <scope>NUCLEOTIDE SEQUENCE [LARGE SCALE GENOMIC DNA]</scope>
    <source>
        <strain evidence="2 3">EAF2021</strain>
    </source>
</reference>
<keyword evidence="1" id="KW-1133">Transmembrane helix</keyword>
<feature type="transmembrane region" description="Helical" evidence="1">
    <location>
        <begin position="64"/>
        <end position="83"/>
    </location>
</feature>
<keyword evidence="1" id="KW-0472">Membrane</keyword>
<sequence>MMKINRFQGNKLYYYASISIPFLLVFLCAGAEIYYVNYSETRWHDILKTIGRYYLHICDTQRHAVISGCAFLIFFLFFFIYLTRYLENHQYDIIHIFSFTKQKTYCFLAISIILYIPYFCYAFREIRKTTPGNCTKLKEKHDALFQTWNWDFRENWEKVYDTSFIFYNLVCFFIYRKKINFLIASTIGIVLLTIALIYYFRSNNNYNLLA</sequence>
<dbReference type="EMBL" id="JAPFFF010000008">
    <property type="protein sequence ID" value="KAK8884522.1"/>
    <property type="molecule type" value="Genomic_DNA"/>
</dbReference>
<name>A0ABR2K225_9EUKA</name>
<keyword evidence="1" id="KW-0812">Transmembrane</keyword>
<feature type="transmembrane region" description="Helical" evidence="1">
    <location>
        <begin position="159"/>
        <end position="175"/>
    </location>
</feature>
<feature type="transmembrane region" description="Helical" evidence="1">
    <location>
        <begin position="104"/>
        <end position="124"/>
    </location>
</feature>
<organism evidence="2 3">
    <name type="scientific">Tritrichomonas musculus</name>
    <dbReference type="NCBI Taxonomy" id="1915356"/>
    <lineage>
        <taxon>Eukaryota</taxon>
        <taxon>Metamonada</taxon>
        <taxon>Parabasalia</taxon>
        <taxon>Tritrichomonadida</taxon>
        <taxon>Tritrichomonadidae</taxon>
        <taxon>Tritrichomonas</taxon>
    </lineage>
</organism>
<protein>
    <submittedName>
        <fullName evidence="2">Uncharacterized protein</fullName>
    </submittedName>
</protein>
<feature type="transmembrane region" description="Helical" evidence="1">
    <location>
        <begin position="182"/>
        <end position="200"/>
    </location>
</feature>
<dbReference type="Proteomes" id="UP001470230">
    <property type="component" value="Unassembled WGS sequence"/>
</dbReference>
<evidence type="ECO:0000256" key="1">
    <source>
        <dbReference type="SAM" id="Phobius"/>
    </source>
</evidence>
<feature type="transmembrane region" description="Helical" evidence="1">
    <location>
        <begin position="12"/>
        <end position="35"/>
    </location>
</feature>
<evidence type="ECO:0000313" key="3">
    <source>
        <dbReference type="Proteomes" id="UP001470230"/>
    </source>
</evidence>
<comment type="caution">
    <text evidence="2">The sequence shown here is derived from an EMBL/GenBank/DDBJ whole genome shotgun (WGS) entry which is preliminary data.</text>
</comment>
<accession>A0ABR2K225</accession>
<keyword evidence="3" id="KW-1185">Reference proteome</keyword>
<gene>
    <name evidence="2" type="ORF">M9Y10_043636</name>
</gene>
<proteinExistence type="predicted"/>